<dbReference type="GO" id="GO:0006887">
    <property type="term" value="P:exocytosis"/>
    <property type="evidence" value="ECO:0007669"/>
    <property type="project" value="TreeGrafter"/>
</dbReference>
<dbReference type="AlphaFoldDB" id="A0A5C3QB00"/>
<dbReference type="SUPFAM" id="SSF144284">
    <property type="entry name" value="Sec2 N-terminal region"/>
    <property type="match status" value="1"/>
</dbReference>
<evidence type="ECO:0000256" key="3">
    <source>
        <dbReference type="SAM" id="MobiDB-lite"/>
    </source>
</evidence>
<feature type="compositionally biased region" description="Low complexity" evidence="3">
    <location>
        <begin position="397"/>
        <end position="413"/>
    </location>
</feature>
<evidence type="ECO:0000256" key="1">
    <source>
        <dbReference type="ARBA" id="ARBA00023054"/>
    </source>
</evidence>
<dbReference type="Gene3D" id="6.10.140.910">
    <property type="match status" value="1"/>
</dbReference>
<dbReference type="OrthoDB" id="5560525at2759"/>
<feature type="region of interest" description="Disordered" evidence="3">
    <location>
        <begin position="1"/>
        <end position="26"/>
    </location>
</feature>
<name>A0A5C3QB00_9AGAR</name>
<proteinExistence type="predicted"/>
<dbReference type="GO" id="GO:0070319">
    <property type="term" value="C:Golgi to plasma membrane transport vesicle"/>
    <property type="evidence" value="ECO:0007669"/>
    <property type="project" value="TreeGrafter"/>
</dbReference>
<dbReference type="PANTHER" id="PTHR14430">
    <property type="entry name" value="RABIN3-RELATED"/>
    <property type="match status" value="1"/>
</dbReference>
<organism evidence="5 6">
    <name type="scientific">Pterulicium gracile</name>
    <dbReference type="NCBI Taxonomy" id="1884261"/>
    <lineage>
        <taxon>Eukaryota</taxon>
        <taxon>Fungi</taxon>
        <taxon>Dikarya</taxon>
        <taxon>Basidiomycota</taxon>
        <taxon>Agaricomycotina</taxon>
        <taxon>Agaricomycetes</taxon>
        <taxon>Agaricomycetidae</taxon>
        <taxon>Agaricales</taxon>
        <taxon>Pleurotineae</taxon>
        <taxon>Pterulaceae</taxon>
        <taxon>Pterulicium</taxon>
    </lineage>
</organism>
<feature type="domain" description="GDP/GTP exchange factor Sec2 N-terminal" evidence="4">
    <location>
        <begin position="230"/>
        <end position="324"/>
    </location>
</feature>
<protein>
    <recommendedName>
        <fullName evidence="4">GDP/GTP exchange factor Sec2 N-terminal domain-containing protein</fullName>
    </recommendedName>
</protein>
<accession>A0A5C3QB00</accession>
<feature type="region of interest" description="Disordered" evidence="3">
    <location>
        <begin position="124"/>
        <end position="236"/>
    </location>
</feature>
<evidence type="ECO:0000259" key="4">
    <source>
        <dbReference type="Pfam" id="PF06428"/>
    </source>
</evidence>
<dbReference type="Pfam" id="PF06428">
    <property type="entry name" value="Sec2p"/>
    <property type="match status" value="1"/>
</dbReference>
<feature type="compositionally biased region" description="Low complexity" evidence="3">
    <location>
        <begin position="1"/>
        <end position="20"/>
    </location>
</feature>
<dbReference type="EMBL" id="ML178879">
    <property type="protein sequence ID" value="TFK95633.1"/>
    <property type="molecule type" value="Genomic_DNA"/>
</dbReference>
<feature type="compositionally biased region" description="Basic and acidic residues" evidence="3">
    <location>
        <begin position="386"/>
        <end position="395"/>
    </location>
</feature>
<dbReference type="InterPro" id="IPR040351">
    <property type="entry name" value="RAB3IL/RAB3IP/Sec2"/>
</dbReference>
<feature type="coiled-coil region" evidence="2">
    <location>
        <begin position="67"/>
        <end position="94"/>
    </location>
</feature>
<dbReference type="GO" id="GO:0005085">
    <property type="term" value="F:guanyl-nucleotide exchange factor activity"/>
    <property type="evidence" value="ECO:0007669"/>
    <property type="project" value="InterPro"/>
</dbReference>
<feature type="compositionally biased region" description="Polar residues" evidence="3">
    <location>
        <begin position="442"/>
        <end position="455"/>
    </location>
</feature>
<feature type="compositionally biased region" description="Acidic residues" evidence="3">
    <location>
        <begin position="414"/>
        <end position="426"/>
    </location>
</feature>
<evidence type="ECO:0000256" key="2">
    <source>
        <dbReference type="SAM" id="Coils"/>
    </source>
</evidence>
<keyword evidence="6" id="KW-1185">Reference proteome</keyword>
<keyword evidence="1 2" id="KW-0175">Coiled coil</keyword>
<feature type="compositionally biased region" description="Polar residues" evidence="3">
    <location>
        <begin position="365"/>
        <end position="376"/>
    </location>
</feature>
<feature type="region of interest" description="Disordered" evidence="3">
    <location>
        <begin position="320"/>
        <end position="531"/>
    </location>
</feature>
<gene>
    <name evidence="5" type="ORF">BDV98DRAFT_577503</name>
</gene>
<dbReference type="GO" id="GO:0051286">
    <property type="term" value="C:cell tip"/>
    <property type="evidence" value="ECO:0007669"/>
    <property type="project" value="TreeGrafter"/>
</dbReference>
<feature type="compositionally biased region" description="Polar residues" evidence="3">
    <location>
        <begin position="162"/>
        <end position="186"/>
    </location>
</feature>
<evidence type="ECO:0000313" key="5">
    <source>
        <dbReference type="EMBL" id="TFK95633.1"/>
    </source>
</evidence>
<feature type="compositionally biased region" description="Low complexity" evidence="3">
    <location>
        <begin position="192"/>
        <end position="211"/>
    </location>
</feature>
<reference evidence="5 6" key="1">
    <citation type="journal article" date="2019" name="Nat. Ecol. Evol.">
        <title>Megaphylogeny resolves global patterns of mushroom evolution.</title>
        <authorList>
            <person name="Varga T."/>
            <person name="Krizsan K."/>
            <person name="Foldi C."/>
            <person name="Dima B."/>
            <person name="Sanchez-Garcia M."/>
            <person name="Sanchez-Ramirez S."/>
            <person name="Szollosi G.J."/>
            <person name="Szarkandi J.G."/>
            <person name="Papp V."/>
            <person name="Albert L."/>
            <person name="Andreopoulos W."/>
            <person name="Angelini C."/>
            <person name="Antonin V."/>
            <person name="Barry K.W."/>
            <person name="Bougher N.L."/>
            <person name="Buchanan P."/>
            <person name="Buyck B."/>
            <person name="Bense V."/>
            <person name="Catcheside P."/>
            <person name="Chovatia M."/>
            <person name="Cooper J."/>
            <person name="Damon W."/>
            <person name="Desjardin D."/>
            <person name="Finy P."/>
            <person name="Geml J."/>
            <person name="Haridas S."/>
            <person name="Hughes K."/>
            <person name="Justo A."/>
            <person name="Karasinski D."/>
            <person name="Kautmanova I."/>
            <person name="Kiss B."/>
            <person name="Kocsube S."/>
            <person name="Kotiranta H."/>
            <person name="LaButti K.M."/>
            <person name="Lechner B.E."/>
            <person name="Liimatainen K."/>
            <person name="Lipzen A."/>
            <person name="Lukacs Z."/>
            <person name="Mihaltcheva S."/>
            <person name="Morgado L.N."/>
            <person name="Niskanen T."/>
            <person name="Noordeloos M.E."/>
            <person name="Ohm R.A."/>
            <person name="Ortiz-Santana B."/>
            <person name="Ovrebo C."/>
            <person name="Racz N."/>
            <person name="Riley R."/>
            <person name="Savchenko A."/>
            <person name="Shiryaev A."/>
            <person name="Soop K."/>
            <person name="Spirin V."/>
            <person name="Szebenyi C."/>
            <person name="Tomsovsky M."/>
            <person name="Tulloss R.E."/>
            <person name="Uehling J."/>
            <person name="Grigoriev I.V."/>
            <person name="Vagvolgyi C."/>
            <person name="Papp T."/>
            <person name="Martin F.M."/>
            <person name="Miettinen O."/>
            <person name="Hibbett D.S."/>
            <person name="Nagy L.G."/>
        </authorList>
    </citation>
    <scope>NUCLEOTIDE SEQUENCE [LARGE SCALE GENOMIC DNA]</scope>
    <source>
        <strain evidence="5 6">CBS 309.79</strain>
    </source>
</reference>
<evidence type="ECO:0000313" key="6">
    <source>
        <dbReference type="Proteomes" id="UP000305067"/>
    </source>
</evidence>
<sequence length="531" mass="56396">MFASFSPTPASTSPNSARPSGPQRYDSLNATQTAAKVPPLFLAIEEELHDARRVHSHGQEEDLKYALNRAINRISELSNLLQDALKTQSDLETQLGVAKSNLKLVIANNEMLEDALKRDSSIRDVGWNRGSTSGRPRGAGGGNNAGSRSASMDQDCDGHSPLSPTADSPTITNQIPSPLVPGQQQDSKFFRFRFNSSSGSSGSRPGTPRIGQAAAHLTSPSMPTLPLQQGDREKEKELEKEMSELAAKLEEEKKKHKKACEDKTALEDELESLSAALFEEANKMVATERIKLHETTEELHQAQLEKEALRSALKLIEGENKHLRTTSQSMGDLRTAYGDGGGEERGEARSRSRSSSVTGVKSRPVSVSLNGASGSQPAPVVPPPRQDSKDVKSKVQLDSAPAADLAASSSTASLDEEGYGTPEEEPSGLAASPLVQKADSLAQESAVSNAQTASLTSPSTQTASSISSPTDVSASHPRPSSPSSLSSPSSDSNSPSNPELRAPENENESDRTPAPRSPLVLPPVDSSPWAS</sequence>
<feature type="compositionally biased region" description="Basic and acidic residues" evidence="3">
    <location>
        <begin position="501"/>
        <end position="513"/>
    </location>
</feature>
<dbReference type="InterPro" id="IPR009449">
    <property type="entry name" value="Sec2_N"/>
</dbReference>
<dbReference type="Proteomes" id="UP000305067">
    <property type="component" value="Unassembled WGS sequence"/>
</dbReference>
<feature type="compositionally biased region" description="Low complexity" evidence="3">
    <location>
        <begin position="456"/>
        <end position="498"/>
    </location>
</feature>
<dbReference type="STRING" id="1884261.A0A5C3QB00"/>
<feature type="compositionally biased region" description="Low complexity" evidence="3">
    <location>
        <begin position="517"/>
        <end position="531"/>
    </location>
</feature>
<dbReference type="PANTHER" id="PTHR14430:SF0">
    <property type="entry name" value="SEC2P DOMAIN-CONTAINING PROTEIN"/>
    <property type="match status" value="1"/>
</dbReference>